<sequence length="40" mass="4630">TSYKNNKRIKHIKHCPLLTRSASVNEYMSVSTYTSTINRS</sequence>
<reference evidence="1" key="1">
    <citation type="submission" date="2017-05" db="UniProtKB">
        <authorList>
            <consortium name="EnsemblMetazoa"/>
        </authorList>
    </citation>
    <scope>IDENTIFICATION</scope>
</reference>
<evidence type="ECO:0000313" key="1">
    <source>
        <dbReference type="EnsemblMetazoa" id="Aqu2.1.15130_001"/>
    </source>
</evidence>
<organism evidence="1">
    <name type="scientific">Amphimedon queenslandica</name>
    <name type="common">Sponge</name>
    <dbReference type="NCBI Taxonomy" id="400682"/>
    <lineage>
        <taxon>Eukaryota</taxon>
        <taxon>Metazoa</taxon>
        <taxon>Porifera</taxon>
        <taxon>Demospongiae</taxon>
        <taxon>Heteroscleromorpha</taxon>
        <taxon>Haplosclerida</taxon>
        <taxon>Niphatidae</taxon>
        <taxon>Amphimedon</taxon>
    </lineage>
</organism>
<name>A0A1X7TKI4_AMPQE</name>
<dbReference type="AlphaFoldDB" id="A0A1X7TKI4"/>
<dbReference type="EnsemblMetazoa" id="Aqu2.1.15130_001">
    <property type="protein sequence ID" value="Aqu2.1.15130_001"/>
    <property type="gene ID" value="Aqu2.1.15130"/>
</dbReference>
<accession>A0A1X7TKI4</accession>
<dbReference type="InParanoid" id="A0A1X7TKI4"/>
<proteinExistence type="predicted"/>
<protein>
    <submittedName>
        <fullName evidence="1">Uncharacterized protein</fullName>
    </submittedName>
</protein>